<comment type="caution">
    <text evidence="3">The sequence shown here is derived from an EMBL/GenBank/DDBJ whole genome shotgun (WGS) entry which is preliminary data.</text>
</comment>
<dbReference type="AlphaFoldDB" id="A0AA38VV63"/>
<name>A0AA38VV63_9PEZI</name>
<sequence>MALPTALASLILLISVSGRPALARPQLVDDSQCGCFMTNGSNVAYYAEHRFYDFQSLLKYQGVPDPITDADGNAVAPATSDYFLSQDWNSTWGIQSWNNSASSLAAGTATVLMVNSPNNIYVEKNADSAPSSQTYLTMRTIRHSNFQSAAEIESVKTDYKFVSIRMLARTTGSPGAVTAMFTYRSASELAKIQEADLEIRTQDPRNTIQYTNQPSYTAGGDDIPQATQNVTLPNHLDWTDWAVHRLDWTPKQSTWYVDGVEVASITFQTPREPSQIILNAWSDGGDWSGNMTLHDQAYLQIQWLEMVFNSTGPVPGWTDSGDASKTRRDALLRDIIRRESGNSQCQSVCSIDDSNTTGVATMLWKSSASRIGSSKVNGSLVQLIPLAAAVALALPMFPLSQF</sequence>
<dbReference type="SUPFAM" id="SSF49899">
    <property type="entry name" value="Concanavalin A-like lectins/glucanases"/>
    <property type="match status" value="1"/>
</dbReference>
<dbReference type="Pfam" id="PF00722">
    <property type="entry name" value="Glyco_hydro_16"/>
    <property type="match status" value="1"/>
</dbReference>
<gene>
    <name evidence="3" type="ORF">NKR23_g2376</name>
</gene>
<keyword evidence="4" id="KW-1185">Reference proteome</keyword>
<dbReference type="PANTHER" id="PTHR38121:SF4">
    <property type="entry name" value="GH16 DOMAIN-CONTAINING PROTEIN-RELATED"/>
    <property type="match status" value="1"/>
</dbReference>
<feature type="domain" description="GH16" evidence="2">
    <location>
        <begin position="58"/>
        <end position="312"/>
    </location>
</feature>
<dbReference type="Proteomes" id="UP001174694">
    <property type="component" value="Unassembled WGS sequence"/>
</dbReference>
<evidence type="ECO:0000313" key="3">
    <source>
        <dbReference type="EMBL" id="KAJ9154989.1"/>
    </source>
</evidence>
<evidence type="ECO:0000256" key="1">
    <source>
        <dbReference type="SAM" id="SignalP"/>
    </source>
</evidence>
<reference evidence="3" key="1">
    <citation type="submission" date="2022-07" db="EMBL/GenBank/DDBJ databases">
        <title>Fungi with potential for degradation of polypropylene.</title>
        <authorList>
            <person name="Gostincar C."/>
        </authorList>
    </citation>
    <scope>NUCLEOTIDE SEQUENCE</scope>
    <source>
        <strain evidence="3">EXF-13308</strain>
    </source>
</reference>
<dbReference type="InterPro" id="IPR000757">
    <property type="entry name" value="Beta-glucanase-like"/>
</dbReference>
<evidence type="ECO:0000259" key="2">
    <source>
        <dbReference type="PROSITE" id="PS51762"/>
    </source>
</evidence>
<evidence type="ECO:0000313" key="4">
    <source>
        <dbReference type="Proteomes" id="UP001174694"/>
    </source>
</evidence>
<keyword evidence="1" id="KW-0732">Signal</keyword>
<dbReference type="EMBL" id="JANBVO010000004">
    <property type="protein sequence ID" value="KAJ9154989.1"/>
    <property type="molecule type" value="Genomic_DNA"/>
</dbReference>
<dbReference type="GO" id="GO:0005975">
    <property type="term" value="P:carbohydrate metabolic process"/>
    <property type="evidence" value="ECO:0007669"/>
    <property type="project" value="InterPro"/>
</dbReference>
<proteinExistence type="predicted"/>
<feature type="signal peptide" evidence="1">
    <location>
        <begin position="1"/>
        <end position="23"/>
    </location>
</feature>
<dbReference type="GO" id="GO:0004553">
    <property type="term" value="F:hydrolase activity, hydrolyzing O-glycosyl compounds"/>
    <property type="evidence" value="ECO:0007669"/>
    <property type="project" value="InterPro"/>
</dbReference>
<accession>A0AA38VV63</accession>
<dbReference type="PANTHER" id="PTHR38121">
    <property type="entry name" value="GH16 DOMAIN-CONTAINING PROTEIN"/>
    <property type="match status" value="1"/>
</dbReference>
<organism evidence="3 4">
    <name type="scientific">Pleurostoma richardsiae</name>
    <dbReference type="NCBI Taxonomy" id="41990"/>
    <lineage>
        <taxon>Eukaryota</taxon>
        <taxon>Fungi</taxon>
        <taxon>Dikarya</taxon>
        <taxon>Ascomycota</taxon>
        <taxon>Pezizomycotina</taxon>
        <taxon>Sordariomycetes</taxon>
        <taxon>Sordariomycetidae</taxon>
        <taxon>Calosphaeriales</taxon>
        <taxon>Pleurostomataceae</taxon>
        <taxon>Pleurostoma</taxon>
    </lineage>
</organism>
<dbReference type="InterPro" id="IPR013320">
    <property type="entry name" value="ConA-like_dom_sf"/>
</dbReference>
<dbReference type="CDD" id="cd00413">
    <property type="entry name" value="Glyco_hydrolase_16"/>
    <property type="match status" value="1"/>
</dbReference>
<feature type="chain" id="PRO_5041378091" evidence="1">
    <location>
        <begin position="24"/>
        <end position="402"/>
    </location>
</feature>
<dbReference type="PROSITE" id="PS51762">
    <property type="entry name" value="GH16_2"/>
    <property type="match status" value="1"/>
</dbReference>
<dbReference type="Gene3D" id="2.60.120.200">
    <property type="match status" value="1"/>
</dbReference>
<protein>
    <submittedName>
        <fullName evidence="3">Concanavalin A-like lectin/glucanase</fullName>
    </submittedName>
</protein>